<comment type="caution">
    <text evidence="1">The sequence shown here is derived from an EMBL/GenBank/DDBJ whole genome shotgun (WGS) entry which is preliminary data.</text>
</comment>
<evidence type="ECO:0000313" key="1">
    <source>
        <dbReference type="EMBL" id="MBB4043406.1"/>
    </source>
</evidence>
<sequence length="58" mass="6506">MLTLPQTMLADWLSFTCIFLKVNQSIEKKTGYLTVWGIGKCPLSPNTINKKHVIIGRG</sequence>
<name>A0A840CVQ6_9BACE</name>
<protein>
    <submittedName>
        <fullName evidence="1">Uncharacterized protein</fullName>
    </submittedName>
</protein>
<accession>A0A840CVQ6</accession>
<dbReference type="Proteomes" id="UP000560658">
    <property type="component" value="Unassembled WGS sequence"/>
</dbReference>
<dbReference type="AlphaFoldDB" id="A0A840CVQ6"/>
<dbReference type="EMBL" id="JACIER010000003">
    <property type="protein sequence ID" value="MBB4043406.1"/>
    <property type="molecule type" value="Genomic_DNA"/>
</dbReference>
<organism evidence="1 2">
    <name type="scientific">Bacteroides reticulotermitis</name>
    <dbReference type="NCBI Taxonomy" id="1133319"/>
    <lineage>
        <taxon>Bacteria</taxon>
        <taxon>Pseudomonadati</taxon>
        <taxon>Bacteroidota</taxon>
        <taxon>Bacteroidia</taxon>
        <taxon>Bacteroidales</taxon>
        <taxon>Bacteroidaceae</taxon>
        <taxon>Bacteroides</taxon>
    </lineage>
</organism>
<proteinExistence type="predicted"/>
<keyword evidence="2" id="KW-1185">Reference proteome</keyword>
<reference evidence="1" key="1">
    <citation type="submission" date="2020-08" db="EMBL/GenBank/DDBJ databases">
        <title>Genomic Encyclopedia of Type Strains, Phase IV (KMG-IV): sequencing the most valuable type-strain genomes for metagenomic binning, comparative biology and taxonomic classification.</title>
        <authorList>
            <person name="Goeker M."/>
        </authorList>
    </citation>
    <scope>NUCLEOTIDE SEQUENCE [LARGE SCALE GENOMIC DNA]</scope>
    <source>
        <strain evidence="1">DSM 105720</strain>
    </source>
</reference>
<gene>
    <name evidence="1" type="ORF">GGR06_001173</name>
</gene>
<evidence type="ECO:0000313" key="2">
    <source>
        <dbReference type="Proteomes" id="UP000560658"/>
    </source>
</evidence>